<dbReference type="InterPro" id="IPR011032">
    <property type="entry name" value="GroES-like_sf"/>
</dbReference>
<evidence type="ECO:0000259" key="35">
    <source>
        <dbReference type="SMART" id="SM00829"/>
    </source>
</evidence>
<evidence type="ECO:0000256" key="10">
    <source>
        <dbReference type="ARBA" id="ARBA00022832"/>
    </source>
</evidence>
<comment type="catalytic activity">
    <reaction evidence="20">
        <text>octanal + NADP(+) = (2E)-octenal + NADPH + H(+)</text>
        <dbReference type="Rhea" id="RHEA:50780"/>
        <dbReference type="ChEBI" id="CHEBI:15378"/>
        <dbReference type="ChEBI" id="CHEBI:17935"/>
        <dbReference type="ChEBI" id="CHEBI:57783"/>
        <dbReference type="ChEBI" id="CHEBI:58349"/>
        <dbReference type="ChEBI" id="CHEBI:61748"/>
    </reaction>
    <physiologicalReaction direction="right-to-left" evidence="20">
        <dbReference type="Rhea" id="RHEA:50782"/>
    </physiologicalReaction>
</comment>
<dbReference type="SUPFAM" id="SSF50129">
    <property type="entry name" value="GroES-like"/>
    <property type="match status" value="1"/>
</dbReference>
<evidence type="ECO:0000256" key="3">
    <source>
        <dbReference type="ARBA" id="ARBA00011852"/>
    </source>
</evidence>
<comment type="similarity">
    <text evidence="2">Belongs to the NADP-dependent oxidoreductase L4BD family.</text>
</comment>
<evidence type="ECO:0000256" key="15">
    <source>
        <dbReference type="ARBA" id="ARBA00023278"/>
    </source>
</evidence>
<comment type="catalytic activity">
    <reaction evidence="32">
        <text>13,14-dihydro-15-oxo-prostaglandin E1 + NADP(+) = 15-oxoprostaglandin E1 + NADPH + H(+)</text>
        <dbReference type="Rhea" id="RHEA:50584"/>
        <dbReference type="ChEBI" id="CHEBI:15378"/>
        <dbReference type="ChEBI" id="CHEBI:57401"/>
        <dbReference type="ChEBI" id="CHEBI:57783"/>
        <dbReference type="ChEBI" id="CHEBI:58349"/>
        <dbReference type="ChEBI" id="CHEBI:133408"/>
    </reaction>
    <physiologicalReaction direction="right-to-left" evidence="32">
        <dbReference type="Rhea" id="RHEA:50586"/>
    </physiologicalReaction>
</comment>
<comment type="catalytic activity">
    <reaction evidence="22">
        <text>pentan-2-one + NADP(+) = (E)-pent-3-en-2-one + NADPH + H(+)</text>
        <dbReference type="Rhea" id="RHEA:50788"/>
        <dbReference type="ChEBI" id="CHEBI:15378"/>
        <dbReference type="ChEBI" id="CHEBI:16472"/>
        <dbReference type="ChEBI" id="CHEBI:57783"/>
        <dbReference type="ChEBI" id="CHEBI:58349"/>
        <dbReference type="ChEBI" id="CHEBI:145276"/>
    </reaction>
    <physiologicalReaction direction="right-to-left" evidence="22">
        <dbReference type="Rhea" id="RHEA:50790"/>
    </physiologicalReaction>
</comment>
<reference evidence="36 37" key="1">
    <citation type="submission" date="2024-06" db="EMBL/GenBank/DDBJ databases">
        <title>A chromosome-level genome assembly of beet webworm, Loxostege sticticalis.</title>
        <authorList>
            <person name="Zhang Y."/>
        </authorList>
    </citation>
    <scope>NUCLEOTIDE SEQUENCE [LARGE SCALE GENOMIC DNA]</scope>
    <source>
        <strain evidence="36">AQ028</strain>
        <tissue evidence="36">Male pupae</tissue>
    </source>
</reference>
<evidence type="ECO:0000256" key="17">
    <source>
        <dbReference type="ARBA" id="ARBA00032255"/>
    </source>
</evidence>
<dbReference type="InterPro" id="IPR013149">
    <property type="entry name" value="ADH-like_C"/>
</dbReference>
<comment type="catalytic activity">
    <reaction evidence="31">
        <text>(5S,12S)-dihydroxy-(6E,10E,12E,14Z)-eicosatetraenoate + NADP(+) = 12-oxo-(5S)-hydroxy-(6E,8E,10E,14Z)-eicosatetraenoate + NADPH + H(+)</text>
        <dbReference type="Rhea" id="RHEA:51212"/>
        <dbReference type="ChEBI" id="CHEBI:15378"/>
        <dbReference type="ChEBI" id="CHEBI:57783"/>
        <dbReference type="ChEBI" id="CHEBI:58349"/>
        <dbReference type="ChEBI" id="CHEBI:133974"/>
        <dbReference type="ChEBI" id="CHEBI:133975"/>
    </reaction>
    <physiologicalReaction direction="left-to-right" evidence="31">
        <dbReference type="Rhea" id="RHEA:51213"/>
    </physiologicalReaction>
</comment>
<evidence type="ECO:0000256" key="1">
    <source>
        <dbReference type="ARBA" id="ARBA00004496"/>
    </source>
</evidence>
<comment type="catalytic activity">
    <reaction evidence="33">
        <text>an n-alkanal + NADP(+) = an alk-2-enal + NADPH + H(+)</text>
        <dbReference type="Rhea" id="RHEA:13737"/>
        <dbReference type="ChEBI" id="CHEBI:12834"/>
        <dbReference type="ChEBI" id="CHEBI:13757"/>
        <dbReference type="ChEBI" id="CHEBI:15378"/>
        <dbReference type="ChEBI" id="CHEBI:57783"/>
        <dbReference type="ChEBI" id="CHEBI:58349"/>
        <dbReference type="EC" id="1.3.1.74"/>
    </reaction>
    <physiologicalReaction direction="right-to-left" evidence="33">
        <dbReference type="Rhea" id="RHEA:13739"/>
    </physiologicalReaction>
</comment>
<dbReference type="Gene3D" id="3.40.50.720">
    <property type="entry name" value="NAD(P)-binding Rossmann-like Domain"/>
    <property type="match status" value="1"/>
</dbReference>
<evidence type="ECO:0000256" key="31">
    <source>
        <dbReference type="ARBA" id="ARBA00049068"/>
    </source>
</evidence>
<evidence type="ECO:0000256" key="18">
    <source>
        <dbReference type="ARBA" id="ARBA00032297"/>
    </source>
</evidence>
<keyword evidence="15" id="KW-0379">Hydroxylation</keyword>
<keyword evidence="11" id="KW-0521">NADP</keyword>
<dbReference type="PANTHER" id="PTHR43205">
    <property type="entry name" value="PROSTAGLANDIN REDUCTASE"/>
    <property type="match status" value="1"/>
</dbReference>
<gene>
    <name evidence="36" type="ORF">ABMA28_015139</name>
</gene>
<evidence type="ECO:0000256" key="16">
    <source>
        <dbReference type="ARBA" id="ARBA00031851"/>
    </source>
</evidence>
<keyword evidence="9" id="KW-0597">Phosphoprotein</keyword>
<evidence type="ECO:0000256" key="27">
    <source>
        <dbReference type="ARBA" id="ARBA00048290"/>
    </source>
</evidence>
<dbReference type="SUPFAM" id="SSF51735">
    <property type="entry name" value="NAD(P)-binding Rossmann-fold domains"/>
    <property type="match status" value="1"/>
</dbReference>
<evidence type="ECO:0000256" key="2">
    <source>
        <dbReference type="ARBA" id="ARBA00010460"/>
    </source>
</evidence>
<comment type="catalytic activity">
    <reaction evidence="26">
        <text>nonan-2-one + NADP(+) = (3E)-nonen-2-one + NADPH + H(+)</text>
        <dbReference type="Rhea" id="RHEA:50616"/>
        <dbReference type="ChEBI" id="CHEBI:15378"/>
        <dbReference type="ChEBI" id="CHEBI:57783"/>
        <dbReference type="ChEBI" id="CHEBI:58349"/>
        <dbReference type="ChEBI" id="CHEBI:77927"/>
        <dbReference type="ChEBI" id="CHEBI:133457"/>
    </reaction>
    <physiologicalReaction direction="right-to-left" evidence="26">
        <dbReference type="Rhea" id="RHEA:50618"/>
    </physiologicalReaction>
</comment>
<evidence type="ECO:0000256" key="7">
    <source>
        <dbReference type="ARBA" id="ARBA00022490"/>
    </source>
</evidence>
<evidence type="ECO:0000256" key="29">
    <source>
        <dbReference type="ARBA" id="ARBA00048591"/>
    </source>
</evidence>
<proteinExistence type="inferred from homology"/>
<dbReference type="CDD" id="cd08294">
    <property type="entry name" value="leukotriene_B4_DH_like"/>
    <property type="match status" value="1"/>
</dbReference>
<dbReference type="GO" id="GO:0006693">
    <property type="term" value="P:prostaglandin metabolic process"/>
    <property type="evidence" value="ECO:0007669"/>
    <property type="project" value="UniProtKB-KW"/>
</dbReference>
<dbReference type="InterPro" id="IPR014190">
    <property type="entry name" value="PTGR1"/>
</dbReference>
<evidence type="ECO:0000256" key="11">
    <source>
        <dbReference type="ARBA" id="ARBA00022857"/>
    </source>
</evidence>
<comment type="caution">
    <text evidence="36">The sequence shown here is derived from an EMBL/GenBank/DDBJ whole genome shotgun (WGS) entry which is preliminary data.</text>
</comment>
<dbReference type="GO" id="GO:0047522">
    <property type="term" value="F:15-oxoprostaglandin 13-reductase [NAD(P)+] activity"/>
    <property type="evidence" value="ECO:0007669"/>
    <property type="project" value="UniProtKB-EC"/>
</dbReference>
<dbReference type="PANTHER" id="PTHR43205:SF7">
    <property type="entry name" value="PROSTAGLANDIN REDUCTASE 1"/>
    <property type="match status" value="1"/>
</dbReference>
<comment type="catalytic activity">
    <reaction evidence="34">
        <text>hexanal + NADP(+) = (E)-hex-2-enal + NADPH + H(+)</text>
        <dbReference type="Rhea" id="RHEA:50776"/>
        <dbReference type="ChEBI" id="CHEBI:15378"/>
        <dbReference type="ChEBI" id="CHEBI:28913"/>
        <dbReference type="ChEBI" id="CHEBI:57783"/>
        <dbReference type="ChEBI" id="CHEBI:58349"/>
        <dbReference type="ChEBI" id="CHEBI:88528"/>
    </reaction>
    <physiologicalReaction direction="right-to-left" evidence="34">
        <dbReference type="Rhea" id="RHEA:50778"/>
    </physiologicalReaction>
</comment>
<comment type="subcellular location">
    <subcellularLocation>
        <location evidence="1">Cytoplasm</location>
    </subcellularLocation>
</comment>
<keyword evidence="7" id="KW-0963">Cytoplasm</keyword>
<dbReference type="InterPro" id="IPR020843">
    <property type="entry name" value="ER"/>
</dbReference>
<organism evidence="36 37">
    <name type="scientific">Loxostege sticticalis</name>
    <name type="common">Beet webworm moth</name>
    <dbReference type="NCBI Taxonomy" id="481309"/>
    <lineage>
        <taxon>Eukaryota</taxon>
        <taxon>Metazoa</taxon>
        <taxon>Ecdysozoa</taxon>
        <taxon>Arthropoda</taxon>
        <taxon>Hexapoda</taxon>
        <taxon>Insecta</taxon>
        <taxon>Pterygota</taxon>
        <taxon>Neoptera</taxon>
        <taxon>Endopterygota</taxon>
        <taxon>Lepidoptera</taxon>
        <taxon>Glossata</taxon>
        <taxon>Ditrysia</taxon>
        <taxon>Pyraloidea</taxon>
        <taxon>Crambidae</taxon>
        <taxon>Pyraustinae</taxon>
        <taxon>Loxostege</taxon>
    </lineage>
</organism>
<evidence type="ECO:0000313" key="37">
    <source>
        <dbReference type="Proteomes" id="UP001549921"/>
    </source>
</evidence>
<feature type="domain" description="Enoyl reductase (ER)" evidence="35">
    <location>
        <begin position="15"/>
        <end position="341"/>
    </location>
</feature>
<dbReference type="Pfam" id="PF16884">
    <property type="entry name" value="ADH_N_2"/>
    <property type="match status" value="1"/>
</dbReference>
<evidence type="ECO:0000256" key="28">
    <source>
        <dbReference type="ARBA" id="ARBA00048387"/>
    </source>
</evidence>
<evidence type="ECO:0000256" key="12">
    <source>
        <dbReference type="ARBA" id="ARBA00022990"/>
    </source>
</evidence>
<evidence type="ECO:0000313" key="36">
    <source>
        <dbReference type="EMBL" id="KAL0841457.1"/>
    </source>
</evidence>
<evidence type="ECO:0000256" key="34">
    <source>
        <dbReference type="ARBA" id="ARBA00049368"/>
    </source>
</evidence>
<evidence type="ECO:0000256" key="21">
    <source>
        <dbReference type="ARBA" id="ARBA00047617"/>
    </source>
</evidence>
<evidence type="ECO:0000256" key="4">
    <source>
        <dbReference type="ARBA" id="ARBA00011981"/>
    </source>
</evidence>
<dbReference type="GO" id="GO:0005737">
    <property type="term" value="C:cytoplasm"/>
    <property type="evidence" value="ECO:0007669"/>
    <property type="project" value="UniProtKB-SubCell"/>
</dbReference>
<dbReference type="AlphaFoldDB" id="A0ABD0TEH8"/>
<keyword evidence="14" id="KW-0443">Lipid metabolism</keyword>
<protein>
    <recommendedName>
        <fullName evidence="6">Prostaglandin reductase 1</fullName>
        <ecNumber evidence="4">1.3.1.48</ecNumber>
        <ecNumber evidence="5">1.3.1.74</ecNumber>
    </recommendedName>
    <alternativeName>
        <fullName evidence="19">15-oxoprostaglandin 13-reductase</fullName>
    </alternativeName>
    <alternativeName>
        <fullName evidence="17">Dithiolethione-inducible gene 1 protein</fullName>
    </alternativeName>
    <alternativeName>
        <fullName evidence="16">Leukotriene B4 12-hydroxydehydrogenase</fullName>
    </alternativeName>
    <alternativeName>
        <fullName evidence="18">NAD(P)H-dependent alkenal/one oxidoreductase</fullName>
    </alternativeName>
</protein>
<comment type="catalytic activity">
    <reaction evidence="30">
        <text>6-trans-leukotriene B4 + NADP(+) = 12-oxo-(5S)-hydroxy-(6E,8E,10E,14Z)-eicosatetraenoate + NADPH + H(+)</text>
        <dbReference type="Rhea" id="RHEA:51204"/>
        <dbReference type="ChEBI" id="CHEBI:15378"/>
        <dbReference type="ChEBI" id="CHEBI:57783"/>
        <dbReference type="ChEBI" id="CHEBI:58349"/>
        <dbReference type="ChEBI" id="CHEBI:90723"/>
        <dbReference type="ChEBI" id="CHEBI:133974"/>
    </reaction>
    <physiologicalReaction direction="left-to-right" evidence="30">
        <dbReference type="Rhea" id="RHEA:51205"/>
    </physiologicalReaction>
</comment>
<evidence type="ECO:0000256" key="20">
    <source>
        <dbReference type="ARBA" id="ARBA00047461"/>
    </source>
</evidence>
<dbReference type="SMART" id="SM00829">
    <property type="entry name" value="PKS_ER"/>
    <property type="match status" value="1"/>
</dbReference>
<dbReference type="InterPro" id="IPR041694">
    <property type="entry name" value="ADH_N_2"/>
</dbReference>
<dbReference type="InterPro" id="IPR045010">
    <property type="entry name" value="MDR_fam"/>
</dbReference>
<evidence type="ECO:0000256" key="19">
    <source>
        <dbReference type="ARBA" id="ARBA00033119"/>
    </source>
</evidence>
<evidence type="ECO:0000256" key="33">
    <source>
        <dbReference type="ARBA" id="ARBA00049179"/>
    </source>
</evidence>
<evidence type="ECO:0000256" key="5">
    <source>
        <dbReference type="ARBA" id="ARBA00012410"/>
    </source>
</evidence>
<evidence type="ECO:0000256" key="30">
    <source>
        <dbReference type="ARBA" id="ARBA00048953"/>
    </source>
</evidence>
<dbReference type="Proteomes" id="UP001549921">
    <property type="component" value="Unassembled WGS sequence"/>
</dbReference>
<keyword evidence="12" id="KW-0007">Acetylation</keyword>
<evidence type="ECO:0000256" key="23">
    <source>
        <dbReference type="ARBA" id="ARBA00047871"/>
    </source>
</evidence>
<dbReference type="EMBL" id="JBEDNZ010000006">
    <property type="protein sequence ID" value="KAL0841457.1"/>
    <property type="molecule type" value="Genomic_DNA"/>
</dbReference>
<comment type="catalytic activity">
    <reaction evidence="27">
        <text>13,14-dihydro-15-oxo-PGF2alpha + NADP(+) = 15-oxoprostaglandin F2alpha + NADPH + H(+)</text>
        <dbReference type="Rhea" id="RHEA:50588"/>
        <dbReference type="ChEBI" id="CHEBI:15378"/>
        <dbReference type="ChEBI" id="CHEBI:57783"/>
        <dbReference type="ChEBI" id="CHEBI:58349"/>
        <dbReference type="ChEBI" id="CHEBI:133374"/>
        <dbReference type="ChEBI" id="CHEBI:133409"/>
    </reaction>
    <physiologicalReaction direction="right-to-left" evidence="27">
        <dbReference type="Rhea" id="RHEA:50590"/>
    </physiologicalReaction>
</comment>
<evidence type="ECO:0000256" key="13">
    <source>
        <dbReference type="ARBA" id="ARBA00023002"/>
    </source>
</evidence>
<evidence type="ECO:0000256" key="14">
    <source>
        <dbReference type="ARBA" id="ARBA00023098"/>
    </source>
</evidence>
<dbReference type="InterPro" id="IPR036291">
    <property type="entry name" value="NAD(P)-bd_dom_sf"/>
</dbReference>
<comment type="catalytic activity">
    <reaction evidence="28">
        <text>4-hydroxynonanal + NADP(+) = (E)-4-hydroxynon-2-enal + NADPH + H(+)</text>
        <dbReference type="Rhea" id="RHEA:64736"/>
        <dbReference type="ChEBI" id="CHEBI:15378"/>
        <dbReference type="ChEBI" id="CHEBI:57783"/>
        <dbReference type="ChEBI" id="CHEBI:58349"/>
        <dbReference type="ChEBI" id="CHEBI:58968"/>
        <dbReference type="ChEBI" id="CHEBI:156112"/>
    </reaction>
    <physiologicalReaction direction="right-to-left" evidence="28">
        <dbReference type="Rhea" id="RHEA:64738"/>
    </physiologicalReaction>
</comment>
<keyword evidence="10" id="KW-0276">Fatty acid metabolism</keyword>
<evidence type="ECO:0000256" key="32">
    <source>
        <dbReference type="ARBA" id="ARBA00049070"/>
    </source>
</evidence>
<evidence type="ECO:0000256" key="6">
    <source>
        <dbReference type="ARBA" id="ARBA00020651"/>
    </source>
</evidence>
<comment type="catalytic activity">
    <reaction evidence="21">
        <text>decanal + NADP(+) = (2E)-decenal + NADPH + H(+)</text>
        <dbReference type="Rhea" id="RHEA:50612"/>
        <dbReference type="ChEBI" id="CHEBI:15378"/>
        <dbReference type="ChEBI" id="CHEBI:31457"/>
        <dbReference type="ChEBI" id="CHEBI:57783"/>
        <dbReference type="ChEBI" id="CHEBI:58349"/>
        <dbReference type="ChEBI" id="CHEBI:133455"/>
    </reaction>
    <physiologicalReaction direction="right-to-left" evidence="21">
        <dbReference type="Rhea" id="RHEA:50614"/>
    </physiologicalReaction>
</comment>
<dbReference type="EC" id="1.3.1.48" evidence="4"/>
<comment type="subunit">
    <text evidence="3">Monomer or homodimer.</text>
</comment>
<comment type="catalytic activity">
    <reaction evidence="24">
        <text>13,14-dihydro-15-oxo-prostaglandin F1alpha + NADP(+) = 15-oxoprostaglandin F1alpha + NADPH + H(+)</text>
        <dbReference type="Rhea" id="RHEA:50592"/>
        <dbReference type="ChEBI" id="CHEBI:15378"/>
        <dbReference type="ChEBI" id="CHEBI:57783"/>
        <dbReference type="ChEBI" id="CHEBI:58349"/>
        <dbReference type="ChEBI" id="CHEBI:79072"/>
        <dbReference type="ChEBI" id="CHEBI:133411"/>
    </reaction>
    <physiologicalReaction direction="right-to-left" evidence="24">
        <dbReference type="Rhea" id="RHEA:50594"/>
    </physiologicalReaction>
</comment>
<evidence type="ECO:0000256" key="8">
    <source>
        <dbReference type="ARBA" id="ARBA00022501"/>
    </source>
</evidence>
<evidence type="ECO:0000256" key="25">
    <source>
        <dbReference type="ARBA" id="ARBA00047903"/>
    </source>
</evidence>
<evidence type="ECO:0000256" key="9">
    <source>
        <dbReference type="ARBA" id="ARBA00022553"/>
    </source>
</evidence>
<evidence type="ECO:0000256" key="22">
    <source>
        <dbReference type="ARBA" id="ARBA00047742"/>
    </source>
</evidence>
<dbReference type="Pfam" id="PF00107">
    <property type="entry name" value="ADH_zinc_N"/>
    <property type="match status" value="1"/>
</dbReference>
<dbReference type="GO" id="GO:0032440">
    <property type="term" value="F:2-alkenal reductase [NAD(P)H] activity"/>
    <property type="evidence" value="ECO:0007669"/>
    <property type="project" value="UniProtKB-EC"/>
</dbReference>
<evidence type="ECO:0000256" key="26">
    <source>
        <dbReference type="ARBA" id="ARBA00048066"/>
    </source>
</evidence>
<comment type="catalytic activity">
    <reaction evidence="23">
        <text>leukotriene B4 + NADP(+) = 12-oxo-leukotriene B4 + NADPH + H(+)</text>
        <dbReference type="Rhea" id="RHEA:50608"/>
        <dbReference type="ChEBI" id="CHEBI:15378"/>
        <dbReference type="ChEBI" id="CHEBI:57461"/>
        <dbReference type="ChEBI" id="CHEBI:57783"/>
        <dbReference type="ChEBI" id="CHEBI:58349"/>
        <dbReference type="ChEBI" id="CHEBI:133309"/>
    </reaction>
    <physiologicalReaction direction="left-to-right" evidence="23">
        <dbReference type="Rhea" id="RHEA:50609"/>
    </physiologicalReaction>
</comment>
<keyword evidence="8" id="KW-0644">Prostaglandin metabolism</keyword>
<dbReference type="FunFam" id="3.40.50.720:FF:000121">
    <property type="entry name" value="Prostaglandin reductase 2"/>
    <property type="match status" value="1"/>
</dbReference>
<keyword evidence="13" id="KW-0560">Oxidoreductase</keyword>
<evidence type="ECO:0000256" key="24">
    <source>
        <dbReference type="ARBA" id="ARBA00047878"/>
    </source>
</evidence>
<accession>A0ABD0TEH8</accession>
<dbReference type="EC" id="1.3.1.74" evidence="5"/>
<comment type="catalytic activity">
    <reaction evidence="29">
        <text>20-hydroxy-leukotriene B4 + NADP(+) = 12-oxo-20-hydroxy-leukotriene B4 + NADPH + H(+)</text>
        <dbReference type="Rhea" id="RHEA:51208"/>
        <dbReference type="ChEBI" id="CHEBI:15378"/>
        <dbReference type="ChEBI" id="CHEBI:57460"/>
        <dbReference type="ChEBI" id="CHEBI:57783"/>
        <dbReference type="ChEBI" id="CHEBI:58349"/>
        <dbReference type="ChEBI" id="CHEBI:133346"/>
    </reaction>
    <physiologicalReaction direction="left-to-right" evidence="29">
        <dbReference type="Rhea" id="RHEA:51209"/>
    </physiologicalReaction>
</comment>
<dbReference type="Gene3D" id="3.90.180.10">
    <property type="entry name" value="Medium-chain alcohol dehydrogenases, catalytic domain"/>
    <property type="match status" value="1"/>
</dbReference>
<name>A0ABD0TEH8_LOXSC</name>
<comment type="catalytic activity">
    <reaction evidence="25">
        <text>dodecanal + NADP(+) = (2E)-dodecenal + NADPH + H(+)</text>
        <dbReference type="Rhea" id="RHEA:50784"/>
        <dbReference type="ChEBI" id="CHEBI:15378"/>
        <dbReference type="ChEBI" id="CHEBI:27836"/>
        <dbReference type="ChEBI" id="CHEBI:57783"/>
        <dbReference type="ChEBI" id="CHEBI:58349"/>
        <dbReference type="ChEBI" id="CHEBI:133741"/>
    </reaction>
    <physiologicalReaction direction="right-to-left" evidence="25">
        <dbReference type="Rhea" id="RHEA:50786"/>
    </physiologicalReaction>
</comment>
<sequence length="343" mass="37426">MVKARKYVVKQAFKGTPKREDYEIVEYEVPPLKDGEILVKAEWISVDPFQRGTAHFMKVPYDQYGYQVGVVVESKNLKYPKGTKVASFEGWRDYAIIDPKNPAPFMDFKHTFNELPDLQGLPESLGIGVIGMPGVSAYFGFLDVCKPKAGETVVVSGAAGAVGSIVGQIAKIKGCKVIGFAGSNEKVKWLETELGFDKAFNYKTVDIVKALKEAAPDGIDCYFDNVGGEISSAIISQVRSNARVAVVGSISAYNEKGLFDYSTLPKATIIQPFVLANQVTVQGFTFGSVDISRYPAAFDELIKWIKSGQLKAPEHVTQGFDKLFDAFVGMLAGENFGKAVVKV</sequence>